<dbReference type="PANTHER" id="PTHR43252">
    <property type="entry name" value="TRANSCRIPTIONAL REGULATOR YQJI"/>
    <property type="match status" value="1"/>
</dbReference>
<gene>
    <name evidence="3" type="ORF">XarjCFBP7645_18790</name>
</gene>
<reference evidence="3 4" key="1">
    <citation type="submission" date="2016-08" db="EMBL/GenBank/DDBJ databases">
        <title>Evolution of the type three secretion system and type three effector repertoires in Xanthomonas.</title>
        <authorList>
            <person name="Merda D."/>
            <person name="Briand M."/>
            <person name="Bosis E."/>
            <person name="Rousseau C."/>
            <person name="Portier P."/>
            <person name="Jacques M.-A."/>
            <person name="Fischer-Le Saux M."/>
        </authorList>
    </citation>
    <scope>NUCLEOTIDE SEQUENCE [LARGE SCALE GENOMIC DNA]</scope>
    <source>
        <strain evidence="3 4">CFBP 7645</strain>
    </source>
</reference>
<accession>A0A2S7ABI2</accession>
<organism evidence="3 4">
    <name type="scientific">Xanthomonas arboricola</name>
    <dbReference type="NCBI Taxonomy" id="56448"/>
    <lineage>
        <taxon>Bacteria</taxon>
        <taxon>Pseudomonadati</taxon>
        <taxon>Pseudomonadota</taxon>
        <taxon>Gammaproteobacteria</taxon>
        <taxon>Lysobacterales</taxon>
        <taxon>Lysobacteraceae</taxon>
        <taxon>Xanthomonas</taxon>
    </lineage>
</organism>
<name>A0A2S7ABI2_9XANT</name>
<dbReference type="AlphaFoldDB" id="A0A2S7ABI2"/>
<evidence type="ECO:0000313" key="3">
    <source>
        <dbReference type="EMBL" id="PPU06532.1"/>
    </source>
</evidence>
<evidence type="ECO:0000313" key="4">
    <source>
        <dbReference type="Proteomes" id="UP000239204"/>
    </source>
</evidence>
<dbReference type="EMBL" id="MIGY01000003">
    <property type="protein sequence ID" value="PPU06532.1"/>
    <property type="molecule type" value="Genomic_DNA"/>
</dbReference>
<dbReference type="RefSeq" id="WP_047126156.1">
    <property type="nucleotide sequence ID" value="NZ_JACICW010000002.1"/>
</dbReference>
<proteinExistence type="predicted"/>
<evidence type="ECO:0000259" key="2">
    <source>
        <dbReference type="Pfam" id="PF03551"/>
    </source>
</evidence>
<dbReference type="Pfam" id="PF03551">
    <property type="entry name" value="PadR"/>
    <property type="match status" value="1"/>
</dbReference>
<dbReference type="InterPro" id="IPR036390">
    <property type="entry name" value="WH_DNA-bd_sf"/>
</dbReference>
<sequence>MTVRSRHHDLPNDLDPSLARSATRRGGGARARPLEHGDLRLLLLALIEQQPRHGYELMRQITALFKGLYTPSAGAIYPALAQLETEGWVQTVLDEGRKRYQVSAAGRMHAAQHRDALDAALARTHRRARALIKAQTPAPIREAIHRIKHGLFARHGQWTDAETTRIAALLNAAADGMEHDDG</sequence>
<protein>
    <submittedName>
        <fullName evidence="3">PadR family transcriptional regulator</fullName>
    </submittedName>
</protein>
<feature type="region of interest" description="Disordered" evidence="1">
    <location>
        <begin position="1"/>
        <end position="31"/>
    </location>
</feature>
<evidence type="ECO:0000256" key="1">
    <source>
        <dbReference type="SAM" id="MobiDB-lite"/>
    </source>
</evidence>
<comment type="caution">
    <text evidence="3">The sequence shown here is derived from an EMBL/GenBank/DDBJ whole genome shotgun (WGS) entry which is preliminary data.</text>
</comment>
<dbReference type="InterPro" id="IPR005149">
    <property type="entry name" value="Tscrpt_reg_PadR_N"/>
</dbReference>
<dbReference type="SUPFAM" id="SSF46785">
    <property type="entry name" value="Winged helix' DNA-binding domain"/>
    <property type="match status" value="1"/>
</dbReference>
<feature type="domain" description="Transcription regulator PadR N-terminal" evidence="2">
    <location>
        <begin position="43"/>
        <end position="110"/>
    </location>
</feature>
<dbReference type="PANTHER" id="PTHR43252:SF7">
    <property type="entry name" value="TRANSCRIPTIONAL REGULATOR YQJI"/>
    <property type="match status" value="1"/>
</dbReference>
<dbReference type="InterPro" id="IPR036388">
    <property type="entry name" value="WH-like_DNA-bd_sf"/>
</dbReference>
<dbReference type="Gene3D" id="1.10.10.10">
    <property type="entry name" value="Winged helix-like DNA-binding domain superfamily/Winged helix DNA-binding domain"/>
    <property type="match status" value="1"/>
</dbReference>
<dbReference type="Proteomes" id="UP000239204">
    <property type="component" value="Unassembled WGS sequence"/>
</dbReference>